<evidence type="ECO:0000313" key="3">
    <source>
        <dbReference type="Proteomes" id="UP000612585"/>
    </source>
</evidence>
<feature type="region of interest" description="Disordered" evidence="1">
    <location>
        <begin position="69"/>
        <end position="92"/>
    </location>
</feature>
<name>A0A8J3Z4X1_9ACTN</name>
<dbReference type="RefSeq" id="WP_239151836.1">
    <property type="nucleotide sequence ID" value="NZ_BOPG01000032.1"/>
</dbReference>
<proteinExistence type="predicted"/>
<evidence type="ECO:0000313" key="2">
    <source>
        <dbReference type="EMBL" id="GIJ57574.1"/>
    </source>
</evidence>
<gene>
    <name evidence="2" type="ORF">Vau01_050900</name>
</gene>
<feature type="compositionally biased region" description="Polar residues" evidence="1">
    <location>
        <begin position="82"/>
        <end position="92"/>
    </location>
</feature>
<accession>A0A8J3Z4X1</accession>
<comment type="caution">
    <text evidence="2">The sequence shown here is derived from an EMBL/GenBank/DDBJ whole genome shotgun (WGS) entry which is preliminary data.</text>
</comment>
<sequence>MKVERHWWNTIPSPRGRRDVYIRTDGQRWEVVARVGGESGRSKTHPCPGRSSAEILASAWRGAGGEWRELAPDDNAQEHSRQTFWPSTRTAN</sequence>
<feature type="compositionally biased region" description="Basic and acidic residues" evidence="1">
    <location>
        <begin position="69"/>
        <end position="81"/>
    </location>
</feature>
<dbReference type="EMBL" id="BOPG01000032">
    <property type="protein sequence ID" value="GIJ57574.1"/>
    <property type="molecule type" value="Genomic_DNA"/>
</dbReference>
<protein>
    <submittedName>
        <fullName evidence="2">Uncharacterized protein</fullName>
    </submittedName>
</protein>
<dbReference type="Proteomes" id="UP000612585">
    <property type="component" value="Unassembled WGS sequence"/>
</dbReference>
<organism evidence="2 3">
    <name type="scientific">Virgisporangium aurantiacum</name>
    <dbReference type="NCBI Taxonomy" id="175570"/>
    <lineage>
        <taxon>Bacteria</taxon>
        <taxon>Bacillati</taxon>
        <taxon>Actinomycetota</taxon>
        <taxon>Actinomycetes</taxon>
        <taxon>Micromonosporales</taxon>
        <taxon>Micromonosporaceae</taxon>
        <taxon>Virgisporangium</taxon>
    </lineage>
</organism>
<evidence type="ECO:0000256" key="1">
    <source>
        <dbReference type="SAM" id="MobiDB-lite"/>
    </source>
</evidence>
<keyword evidence="3" id="KW-1185">Reference proteome</keyword>
<dbReference type="AlphaFoldDB" id="A0A8J3Z4X1"/>
<reference evidence="2" key="1">
    <citation type="submission" date="2021-01" db="EMBL/GenBank/DDBJ databases">
        <title>Whole genome shotgun sequence of Virgisporangium aurantiacum NBRC 16421.</title>
        <authorList>
            <person name="Komaki H."/>
            <person name="Tamura T."/>
        </authorList>
    </citation>
    <scope>NUCLEOTIDE SEQUENCE</scope>
    <source>
        <strain evidence="2">NBRC 16421</strain>
    </source>
</reference>